<dbReference type="Gene3D" id="3.40.50.360">
    <property type="match status" value="1"/>
</dbReference>
<dbReference type="EMBL" id="LGKP01000008">
    <property type="protein sequence ID" value="KPL90918.1"/>
    <property type="molecule type" value="Genomic_DNA"/>
</dbReference>
<dbReference type="PATRIC" id="fig|70996.4.peg.5250"/>
<dbReference type="AlphaFoldDB" id="A0A0P6Z0P3"/>
<dbReference type="GO" id="GO:0005829">
    <property type="term" value="C:cytosol"/>
    <property type="evidence" value="ECO:0007669"/>
    <property type="project" value="TreeGrafter"/>
</dbReference>
<reference evidence="2 3" key="1">
    <citation type="submission" date="2015-07" db="EMBL/GenBank/DDBJ databases">
        <title>Whole genome sequence of Herpetosiphon geysericola DSM 7119.</title>
        <authorList>
            <person name="Hemp J."/>
            <person name="Ward L.M."/>
            <person name="Pace L.A."/>
            <person name="Fischer W.W."/>
        </authorList>
    </citation>
    <scope>NUCLEOTIDE SEQUENCE [LARGE SCALE GENOMIC DNA]</scope>
    <source>
        <strain evidence="2 3">DSM 7119</strain>
    </source>
</reference>
<sequence>MTTPRIAIIISSTRQARLGEKVAQWVLEHSKEHTDLAFELVDLRDVNLPFFDEVASNAWAPSTSEAAQAWQKTVASFDGFIFVTAEYNHSITAALKNALDYASPEWNKKPAAAVGYGGVGGARAVEHLRGIAVELQMAPTRTAVHIGGADFFGIWQQGVALNDLPHLLPTLNTLFEELAWWTKALKTAREQA</sequence>
<protein>
    <submittedName>
        <fullName evidence="2">FMN reductase</fullName>
    </submittedName>
</protein>
<dbReference type="PANTHER" id="PTHR30543:SF21">
    <property type="entry name" value="NAD(P)H-DEPENDENT FMN REDUCTASE LOT6"/>
    <property type="match status" value="1"/>
</dbReference>
<accession>A0A0P6Z0P3</accession>
<dbReference type="InterPro" id="IPR005025">
    <property type="entry name" value="FMN_Rdtase-like_dom"/>
</dbReference>
<dbReference type="InterPro" id="IPR029039">
    <property type="entry name" value="Flavoprotein-like_sf"/>
</dbReference>
<keyword evidence="3" id="KW-1185">Reference proteome</keyword>
<dbReference type="RefSeq" id="WP_054533096.1">
    <property type="nucleotide sequence ID" value="NZ_LGKP01000008.1"/>
</dbReference>
<organism evidence="2 3">
    <name type="scientific">Herpetosiphon geysericola</name>
    <dbReference type="NCBI Taxonomy" id="70996"/>
    <lineage>
        <taxon>Bacteria</taxon>
        <taxon>Bacillati</taxon>
        <taxon>Chloroflexota</taxon>
        <taxon>Chloroflexia</taxon>
        <taxon>Herpetosiphonales</taxon>
        <taxon>Herpetosiphonaceae</taxon>
        <taxon>Herpetosiphon</taxon>
    </lineage>
</organism>
<dbReference type="PANTHER" id="PTHR30543">
    <property type="entry name" value="CHROMATE REDUCTASE"/>
    <property type="match status" value="1"/>
</dbReference>
<evidence type="ECO:0000313" key="3">
    <source>
        <dbReference type="Proteomes" id="UP000050277"/>
    </source>
</evidence>
<feature type="domain" description="NADPH-dependent FMN reductase-like" evidence="1">
    <location>
        <begin position="4"/>
        <end position="147"/>
    </location>
</feature>
<comment type="caution">
    <text evidence="2">The sequence shown here is derived from an EMBL/GenBank/DDBJ whole genome shotgun (WGS) entry which is preliminary data.</text>
</comment>
<dbReference type="Pfam" id="PF03358">
    <property type="entry name" value="FMN_red"/>
    <property type="match status" value="1"/>
</dbReference>
<gene>
    <name evidence="2" type="ORF">SE18_03835</name>
</gene>
<dbReference type="OrthoDB" id="9812295at2"/>
<dbReference type="SUPFAM" id="SSF52218">
    <property type="entry name" value="Flavoproteins"/>
    <property type="match status" value="1"/>
</dbReference>
<dbReference type="GO" id="GO:0016491">
    <property type="term" value="F:oxidoreductase activity"/>
    <property type="evidence" value="ECO:0007669"/>
    <property type="project" value="InterPro"/>
</dbReference>
<evidence type="ECO:0000313" key="2">
    <source>
        <dbReference type="EMBL" id="KPL90918.1"/>
    </source>
</evidence>
<evidence type="ECO:0000259" key="1">
    <source>
        <dbReference type="Pfam" id="PF03358"/>
    </source>
</evidence>
<dbReference type="GO" id="GO:0010181">
    <property type="term" value="F:FMN binding"/>
    <property type="evidence" value="ECO:0007669"/>
    <property type="project" value="TreeGrafter"/>
</dbReference>
<proteinExistence type="predicted"/>
<name>A0A0P6Z0P3_9CHLR</name>
<dbReference type="InterPro" id="IPR050712">
    <property type="entry name" value="NAD(P)H-dep_reductase"/>
</dbReference>
<dbReference type="Proteomes" id="UP000050277">
    <property type="component" value="Unassembled WGS sequence"/>
</dbReference>
<dbReference type="STRING" id="70996.SE18_03835"/>